<dbReference type="InterPro" id="IPR032675">
    <property type="entry name" value="LRR_dom_sf"/>
</dbReference>
<keyword evidence="4" id="KW-0547">Nucleotide-binding</keyword>
<dbReference type="SUPFAM" id="SSF52540">
    <property type="entry name" value="P-loop containing nucleoside triphosphate hydrolases"/>
    <property type="match status" value="1"/>
</dbReference>
<evidence type="ECO:0000313" key="11">
    <source>
        <dbReference type="EMBL" id="KDP42476.1"/>
    </source>
</evidence>
<dbReference type="InterPro" id="IPR027417">
    <property type="entry name" value="P-loop_NTPase"/>
</dbReference>
<organism evidence="11 12">
    <name type="scientific">Jatropha curcas</name>
    <name type="common">Barbados nut</name>
    <dbReference type="NCBI Taxonomy" id="180498"/>
    <lineage>
        <taxon>Eukaryota</taxon>
        <taxon>Viridiplantae</taxon>
        <taxon>Streptophyta</taxon>
        <taxon>Embryophyta</taxon>
        <taxon>Tracheophyta</taxon>
        <taxon>Spermatophyta</taxon>
        <taxon>Magnoliopsida</taxon>
        <taxon>eudicotyledons</taxon>
        <taxon>Gunneridae</taxon>
        <taxon>Pentapetalae</taxon>
        <taxon>rosids</taxon>
        <taxon>fabids</taxon>
        <taxon>Malpighiales</taxon>
        <taxon>Euphorbiaceae</taxon>
        <taxon>Crotonoideae</taxon>
        <taxon>Jatropheae</taxon>
        <taxon>Jatropha</taxon>
    </lineage>
</organism>
<dbReference type="Gene3D" id="1.10.8.430">
    <property type="entry name" value="Helical domain of apoptotic protease-activating factors"/>
    <property type="match status" value="1"/>
</dbReference>
<dbReference type="Proteomes" id="UP000027138">
    <property type="component" value="Unassembled WGS sequence"/>
</dbReference>
<reference evidence="11 12" key="1">
    <citation type="journal article" date="2014" name="PLoS ONE">
        <title>Global Analysis of Gene Expression Profiles in Physic Nut (Jatropha curcas L.) Seedlings Exposed to Salt Stress.</title>
        <authorList>
            <person name="Zhang L."/>
            <person name="Zhang C."/>
            <person name="Wu P."/>
            <person name="Chen Y."/>
            <person name="Li M."/>
            <person name="Jiang H."/>
            <person name="Wu G."/>
        </authorList>
    </citation>
    <scope>NUCLEOTIDE SEQUENCE [LARGE SCALE GENOMIC DNA]</scope>
    <source>
        <strain evidence="12">cv. GZQX0401</strain>
        <tissue evidence="11">Young leaves</tissue>
    </source>
</reference>
<feature type="region of interest" description="Disordered" evidence="7">
    <location>
        <begin position="1"/>
        <end position="25"/>
    </location>
</feature>
<accession>A0A067L1X3</accession>
<proteinExistence type="inferred from homology"/>
<evidence type="ECO:0000256" key="6">
    <source>
        <dbReference type="ARBA" id="ARBA00022840"/>
    </source>
</evidence>
<keyword evidence="5" id="KW-0611">Plant defense</keyword>
<evidence type="ECO:0000313" key="12">
    <source>
        <dbReference type="Proteomes" id="UP000027138"/>
    </source>
</evidence>
<evidence type="ECO:0000256" key="2">
    <source>
        <dbReference type="ARBA" id="ARBA00022614"/>
    </source>
</evidence>
<keyword evidence="3" id="KW-0677">Repeat</keyword>
<evidence type="ECO:0000259" key="10">
    <source>
        <dbReference type="Pfam" id="PF23598"/>
    </source>
</evidence>
<dbReference type="GO" id="GO:0005524">
    <property type="term" value="F:ATP binding"/>
    <property type="evidence" value="ECO:0007669"/>
    <property type="project" value="UniProtKB-KW"/>
</dbReference>
<dbReference type="SUPFAM" id="SSF52058">
    <property type="entry name" value="L domain-like"/>
    <property type="match status" value="1"/>
</dbReference>
<keyword evidence="6" id="KW-0067">ATP-binding</keyword>
<dbReference type="InterPro" id="IPR055414">
    <property type="entry name" value="LRR_R13L4/SHOC2-like"/>
</dbReference>
<evidence type="ECO:0000256" key="5">
    <source>
        <dbReference type="ARBA" id="ARBA00022821"/>
    </source>
</evidence>
<gene>
    <name evidence="11" type="ORF">JCGZ_00273</name>
</gene>
<name>A0A067L1X3_JATCU</name>
<feature type="domain" description="Disease resistance protein At4g27190-like leucine-rich repeats" evidence="9">
    <location>
        <begin position="774"/>
        <end position="872"/>
    </location>
</feature>
<protein>
    <submittedName>
        <fullName evidence="11">Uncharacterized protein</fullName>
    </submittedName>
</protein>
<dbReference type="InterPro" id="IPR003591">
    <property type="entry name" value="Leu-rich_rpt_typical-subtyp"/>
</dbReference>
<dbReference type="OrthoDB" id="1938824at2759"/>
<dbReference type="SMART" id="SM00369">
    <property type="entry name" value="LRR_TYP"/>
    <property type="match status" value="2"/>
</dbReference>
<feature type="domain" description="NB-ARC" evidence="8">
    <location>
        <begin position="160"/>
        <end position="307"/>
    </location>
</feature>
<dbReference type="PANTHER" id="PTHR33463">
    <property type="entry name" value="NB-ARC DOMAIN-CONTAINING PROTEIN-RELATED"/>
    <property type="match status" value="1"/>
</dbReference>
<evidence type="ECO:0000256" key="1">
    <source>
        <dbReference type="ARBA" id="ARBA00008894"/>
    </source>
</evidence>
<dbReference type="AlphaFoldDB" id="A0A067L1X3"/>
<dbReference type="Pfam" id="PF00931">
    <property type="entry name" value="NB-ARC"/>
    <property type="match status" value="1"/>
</dbReference>
<feature type="domain" description="Disease resistance R13L4/SHOC-2-like LRR" evidence="10">
    <location>
        <begin position="536"/>
        <end position="680"/>
    </location>
</feature>
<evidence type="ECO:0000256" key="3">
    <source>
        <dbReference type="ARBA" id="ARBA00022737"/>
    </source>
</evidence>
<dbReference type="GO" id="GO:0006952">
    <property type="term" value="P:defense response"/>
    <property type="evidence" value="ECO:0007669"/>
    <property type="project" value="UniProtKB-KW"/>
</dbReference>
<dbReference type="InterPro" id="IPR050905">
    <property type="entry name" value="Plant_NBS-LRR"/>
</dbReference>
<dbReference type="InterPro" id="IPR057135">
    <property type="entry name" value="At4g27190-like_LRR"/>
</dbReference>
<dbReference type="PANTHER" id="PTHR33463:SF179">
    <property type="entry name" value="NB-ARC DOMAIN-CONTAINING PROTEIN"/>
    <property type="match status" value="1"/>
</dbReference>
<dbReference type="Gene3D" id="3.40.50.300">
    <property type="entry name" value="P-loop containing nucleotide triphosphate hydrolases"/>
    <property type="match status" value="1"/>
</dbReference>
<evidence type="ECO:0000256" key="7">
    <source>
        <dbReference type="SAM" id="MobiDB-lite"/>
    </source>
</evidence>
<evidence type="ECO:0000259" key="8">
    <source>
        <dbReference type="Pfam" id="PF00931"/>
    </source>
</evidence>
<evidence type="ECO:0000256" key="4">
    <source>
        <dbReference type="ARBA" id="ARBA00022741"/>
    </source>
</evidence>
<dbReference type="Pfam" id="PF23598">
    <property type="entry name" value="LRR_14"/>
    <property type="match status" value="1"/>
</dbReference>
<comment type="similarity">
    <text evidence="1">Belongs to the disease resistance NB-LRR family.</text>
</comment>
<keyword evidence="2" id="KW-0433">Leucine-rich repeat</keyword>
<dbReference type="GO" id="GO:0043531">
    <property type="term" value="F:ADP binding"/>
    <property type="evidence" value="ECO:0007669"/>
    <property type="project" value="InterPro"/>
</dbReference>
<dbReference type="EMBL" id="KK914298">
    <property type="protein sequence ID" value="KDP42476.1"/>
    <property type="molecule type" value="Genomic_DNA"/>
</dbReference>
<dbReference type="InterPro" id="IPR002182">
    <property type="entry name" value="NB-ARC"/>
</dbReference>
<dbReference type="Pfam" id="PF23247">
    <property type="entry name" value="LRR_RPS2"/>
    <property type="match status" value="1"/>
</dbReference>
<dbReference type="Gene3D" id="3.80.10.10">
    <property type="entry name" value="Ribonuclease Inhibitor"/>
    <property type="match status" value="2"/>
</dbReference>
<dbReference type="PRINTS" id="PR00364">
    <property type="entry name" value="DISEASERSIST"/>
</dbReference>
<dbReference type="InterPro" id="IPR042197">
    <property type="entry name" value="Apaf_helical"/>
</dbReference>
<keyword evidence="12" id="KW-1185">Reference proteome</keyword>
<sequence>MENKEGEQKIRWKFDSPPPRGTIKKQLPSHLHEKIKEITAAMDFIIKFQDDNAQPSIAVPKVVKQHQGEDNDISDFESIEELTTTMPDFEMIDILDFGSSEELITPMNSFLGLEMAEKALQTQISSKGIPQRVEPEIPQFQEQEIGISPGLKKVIESIGFSNVGKIGIFGGARVGKTTFVKALEYLIAFKKMFECIVWVTVPKDWSLKNVQLQISRQLPSNDIIDDKHINSRSLFRMLEHIKFLLILDDVNEFIDLSIIGIPKPTPENGSKIVLTTRSEIICNIMAVDLKIRLQDLSSWELFCEDVGEVVYSPCLQPLANEVVDLCCDNADAIRIMAAALKDVSDVDIWRKALETLGLTMQPTSNQENLGILMVNVLKFSYERLQDDKTRKVLRNCAFLCKNGLIAVGLLIESCLMDGLIVSPDEGKKMLEDFININLLESLEDEEFVRMKKKVCVILLEHIIPLEEGRLFLGKGSMGLTKPPMVEEWEKSKEILLMDNQLSELPLSPFCPKLEALFLGRNYRLRMISPSFFDHMPALQVLNLSRTSIKSLPESLFTLINLRRLFLNHCDFIMNLSPKVGELKQLEVLDLSGTEIMCLPMEVGLLTKLTCLEVSFFEPSSQKRSDKIIPYEVIPSLSQLQELNFDVSSEDRRWNACAEAVVAEISKLQNLNMLKLYFPRVKLLSYLNCVDDVEMTSPLLSHFRFIVGQFVERVICRVPRDTEFELERYDKYLKYVNGEGIPEDIKRVLRHANAFFLDRHSTISKLSDFGYANMRKLKCCVAGQCNELQAIIDGNQIENESSSDAIVGFESLEYLHIYYMKNLRSICEGPVNNHSFCMLKYFTLRTCPELTTIFTPEFPVSFSNLEELTIHDCPKITSLVSCCSFEDKISCVILPALKRISLHFLPKLTSISNGLAISPELELMSFRYCLNLKRLPISKDFNKNLRKITGESGWWRGLEWESTPWDDVFVAID</sequence>
<evidence type="ECO:0000259" key="9">
    <source>
        <dbReference type="Pfam" id="PF23247"/>
    </source>
</evidence>
<feature type="compositionally biased region" description="Basic and acidic residues" evidence="7">
    <location>
        <begin position="1"/>
        <end position="14"/>
    </location>
</feature>